<evidence type="ECO:0000313" key="8">
    <source>
        <dbReference type="EMBL" id="MEJ2885260.1"/>
    </source>
</evidence>
<dbReference type="InterPro" id="IPR005158">
    <property type="entry name" value="BTAD"/>
</dbReference>
<dbReference type="InterPro" id="IPR051677">
    <property type="entry name" value="AfsR-DnrI-RedD_regulator"/>
</dbReference>
<sequence length="1061" mass="112975">MTAGGLRIRLVGRFALEGFDGHAPVTVPNGRAQRLLAVLAAHQGRFVPTDTIVAALWPDGPAEPSGRPGRNLAALVSRLRRGIGKDRVEGDPSGYRLVRDAATTVDVYEGLALAEEAERDLDRGLMLRALSGAQSAEDLLGRGAALVGEPDAPWAEEVRRLVATTLSRARSCHWTAALALGEDRTAIDLASRALAADALDEPAARALMRAYVRQGADGAALAAYEQLRRALSEELGADPSPATQEIYRSLLVPDDRPSDAAPVAVQGRDRELAQLRRAWSAASRGHGGLVLVTGEAGIGKSALARVLAGEARDAGATVLEVRCQEAERSLYLQPLAEAVRTLVGREAAPQSAGAPLLHPAEREALGELAPELGPGGTRPATDELGHRRTLLALAELFGRTAEVHPILLVVEDLQHAGQTTVEALHVLATRLAARRVLVLATERSAEERSGTESLLDVATHLRVPPLSRAAVTALLAASGARYDLDTFLAWTGGSPLLVGELLRHPVPATRDGTAGGAPVIPEDLYVLLRRRLDATAEDVVLLLGQAAVLGSSFALDDAAALAGVGPEECARRAERAVRAGLLVPDGARYRFANDIVRTVAYSRAELPVRTSRHRRAAELLADRPEAAAGHHSAAGDHAAAARAWLAAADAAHLVFAHRDAERLLTSALGSAERTGDAVLRATVLLRRGQARCDLARFDDAQADHDAALTLARELGDEELEARALEALGWTALWARDAFAAVDLAERAGHLAESAAAAPGARRSSLLLLGRVRHWDGDYTGATHAYQQVLAVGTEDALGAVAMAYRGALLQHMDRFAEARAVLERAVELCRQTGEFRTLLQSLFFCGLARGDAGDFAGALRALDRARRLIDDAGVGYYRAGIETTTSWLWQELGDLDRAREHAETAVDLAHRGGGALELEQELHALLARADCLLLAGKDDDAGATVEEAAPLLDRSLPFRPRAAMRLLEMQARWEPGRAEELLVTSRTYRSAKYEALALTHLGRGEEAAAAALRTRSDLVVAQVGAPSTRGPARDRIAAALPAELRARFVEHGRLVVPRTPH</sequence>
<evidence type="ECO:0000256" key="1">
    <source>
        <dbReference type="ARBA" id="ARBA00005820"/>
    </source>
</evidence>
<dbReference type="Gene3D" id="1.10.10.10">
    <property type="entry name" value="Winged helix-like DNA-binding domain superfamily/Winged helix DNA-binding domain"/>
    <property type="match status" value="1"/>
</dbReference>
<dbReference type="SMART" id="SM00382">
    <property type="entry name" value="AAA"/>
    <property type="match status" value="1"/>
</dbReference>
<dbReference type="InterPro" id="IPR036388">
    <property type="entry name" value="WH-like_DNA-bd_sf"/>
</dbReference>
<name>A0ABU8MYS2_9PSEU</name>
<dbReference type="PANTHER" id="PTHR35807">
    <property type="entry name" value="TRANSCRIPTIONAL REGULATOR REDD-RELATED"/>
    <property type="match status" value="1"/>
</dbReference>
<comment type="similarity">
    <text evidence="1">Belongs to the AfsR/DnrI/RedD regulatory family.</text>
</comment>
<dbReference type="Gene3D" id="1.25.40.10">
    <property type="entry name" value="Tetratricopeptide repeat domain"/>
    <property type="match status" value="3"/>
</dbReference>
<proteinExistence type="inferred from homology"/>
<evidence type="ECO:0000259" key="6">
    <source>
        <dbReference type="SMART" id="SM00862"/>
    </source>
</evidence>
<feature type="domain" description="OmpR/PhoB-type" evidence="6">
    <location>
        <begin position="22"/>
        <end position="97"/>
    </location>
</feature>
<gene>
    <name evidence="8" type="ORF">WCD41_02265</name>
</gene>
<dbReference type="InterPro" id="IPR003593">
    <property type="entry name" value="AAA+_ATPase"/>
</dbReference>
<dbReference type="SMART" id="SM00028">
    <property type="entry name" value="TPR"/>
    <property type="match status" value="4"/>
</dbReference>
<dbReference type="EMBL" id="JBBEGL010000001">
    <property type="protein sequence ID" value="MEJ2885260.1"/>
    <property type="molecule type" value="Genomic_DNA"/>
</dbReference>
<evidence type="ECO:0000256" key="2">
    <source>
        <dbReference type="ARBA" id="ARBA00023015"/>
    </source>
</evidence>
<dbReference type="InterPro" id="IPR016032">
    <property type="entry name" value="Sig_transdc_resp-reg_C-effctor"/>
</dbReference>
<keyword evidence="4" id="KW-0804">Transcription</keyword>
<protein>
    <submittedName>
        <fullName evidence="8">AAA family ATPase</fullName>
    </submittedName>
</protein>
<dbReference type="Pfam" id="PF03704">
    <property type="entry name" value="BTAD"/>
    <property type="match status" value="1"/>
</dbReference>
<dbReference type="SMART" id="SM00862">
    <property type="entry name" value="Trans_reg_C"/>
    <property type="match status" value="1"/>
</dbReference>
<feature type="domain" description="Bacterial transcriptional activator" evidence="7">
    <location>
        <begin position="105"/>
        <end position="251"/>
    </location>
</feature>
<dbReference type="Gene3D" id="3.40.50.300">
    <property type="entry name" value="P-loop containing nucleotide triphosphate hydrolases"/>
    <property type="match status" value="1"/>
</dbReference>
<reference evidence="8 9" key="1">
    <citation type="submission" date="2024-03" db="EMBL/GenBank/DDBJ databases">
        <title>Actinomycetospora sp. OC33-EN06, a novel actinomycete isolated from wild orchid (Aerides multiflora).</title>
        <authorList>
            <person name="Suriyachadkun C."/>
        </authorList>
    </citation>
    <scope>NUCLEOTIDE SEQUENCE [LARGE SCALE GENOMIC DNA]</scope>
    <source>
        <strain evidence="8 9">OC33-EN06</strain>
    </source>
</reference>
<dbReference type="SMART" id="SM01043">
    <property type="entry name" value="BTAD"/>
    <property type="match status" value="1"/>
</dbReference>
<dbReference type="Proteomes" id="UP001370100">
    <property type="component" value="Unassembled WGS sequence"/>
</dbReference>
<keyword evidence="2" id="KW-0805">Transcription regulation</keyword>
<dbReference type="InterPro" id="IPR001867">
    <property type="entry name" value="OmpR/PhoB-type_DNA-bd"/>
</dbReference>
<dbReference type="CDD" id="cd00009">
    <property type="entry name" value="AAA"/>
    <property type="match status" value="1"/>
</dbReference>
<evidence type="ECO:0000256" key="4">
    <source>
        <dbReference type="ARBA" id="ARBA00023163"/>
    </source>
</evidence>
<keyword evidence="3" id="KW-0238">DNA-binding</keyword>
<organism evidence="8 9">
    <name type="scientific">Actinomycetospora aeridis</name>
    <dbReference type="NCBI Taxonomy" id="3129231"/>
    <lineage>
        <taxon>Bacteria</taxon>
        <taxon>Bacillati</taxon>
        <taxon>Actinomycetota</taxon>
        <taxon>Actinomycetes</taxon>
        <taxon>Pseudonocardiales</taxon>
        <taxon>Pseudonocardiaceae</taxon>
        <taxon>Actinomycetospora</taxon>
    </lineage>
</organism>
<keyword evidence="9" id="KW-1185">Reference proteome</keyword>
<evidence type="ECO:0000259" key="5">
    <source>
        <dbReference type="SMART" id="SM00382"/>
    </source>
</evidence>
<dbReference type="InterPro" id="IPR019734">
    <property type="entry name" value="TPR_rpt"/>
</dbReference>
<accession>A0ABU8MYS2</accession>
<evidence type="ECO:0000313" key="9">
    <source>
        <dbReference type="Proteomes" id="UP001370100"/>
    </source>
</evidence>
<dbReference type="InterPro" id="IPR011990">
    <property type="entry name" value="TPR-like_helical_dom_sf"/>
</dbReference>
<dbReference type="InterPro" id="IPR041664">
    <property type="entry name" value="AAA_16"/>
</dbReference>
<dbReference type="Pfam" id="PF13191">
    <property type="entry name" value="AAA_16"/>
    <property type="match status" value="1"/>
</dbReference>
<evidence type="ECO:0000256" key="3">
    <source>
        <dbReference type="ARBA" id="ARBA00023125"/>
    </source>
</evidence>
<dbReference type="InterPro" id="IPR027417">
    <property type="entry name" value="P-loop_NTPase"/>
</dbReference>
<comment type="caution">
    <text evidence="8">The sequence shown here is derived from an EMBL/GenBank/DDBJ whole genome shotgun (WGS) entry which is preliminary data.</text>
</comment>
<dbReference type="SUPFAM" id="SSF48452">
    <property type="entry name" value="TPR-like"/>
    <property type="match status" value="3"/>
</dbReference>
<feature type="domain" description="AAA+ ATPase" evidence="5">
    <location>
        <begin position="286"/>
        <end position="451"/>
    </location>
</feature>
<dbReference type="RefSeq" id="WP_337711751.1">
    <property type="nucleotide sequence ID" value="NZ_JBBEGL010000001.1"/>
</dbReference>
<dbReference type="PANTHER" id="PTHR35807:SF1">
    <property type="entry name" value="TRANSCRIPTIONAL REGULATOR REDD"/>
    <property type="match status" value="1"/>
</dbReference>
<evidence type="ECO:0000259" key="7">
    <source>
        <dbReference type="SMART" id="SM01043"/>
    </source>
</evidence>
<dbReference type="SUPFAM" id="SSF52540">
    <property type="entry name" value="P-loop containing nucleoside triphosphate hydrolases"/>
    <property type="match status" value="1"/>
</dbReference>
<dbReference type="SUPFAM" id="SSF46894">
    <property type="entry name" value="C-terminal effector domain of the bipartite response regulators"/>
    <property type="match status" value="1"/>
</dbReference>